<dbReference type="Proteomes" id="UP000529710">
    <property type="component" value="Unassembled WGS sequence"/>
</dbReference>
<dbReference type="RefSeq" id="WP_169080651.1">
    <property type="nucleotide sequence ID" value="NZ_JAAIIF010000013.1"/>
</dbReference>
<organism evidence="3 4">
    <name type="scientific">Bifidobacterium erythrocebi</name>
    <dbReference type="NCBI Taxonomy" id="2675325"/>
    <lineage>
        <taxon>Bacteria</taxon>
        <taxon>Bacillati</taxon>
        <taxon>Actinomycetota</taxon>
        <taxon>Actinomycetes</taxon>
        <taxon>Bifidobacteriales</taxon>
        <taxon>Bifidobacteriaceae</taxon>
        <taxon>Bifidobacterium</taxon>
    </lineage>
</organism>
<evidence type="ECO:0000313" key="4">
    <source>
        <dbReference type="Proteomes" id="UP000529710"/>
    </source>
</evidence>
<evidence type="ECO:0000256" key="1">
    <source>
        <dbReference type="SAM" id="MobiDB-lite"/>
    </source>
</evidence>
<keyword evidence="2" id="KW-0472">Membrane</keyword>
<keyword evidence="2" id="KW-0812">Transmembrane</keyword>
<proteinExistence type="predicted"/>
<feature type="transmembrane region" description="Helical" evidence="2">
    <location>
        <begin position="12"/>
        <end position="32"/>
    </location>
</feature>
<accession>A0A7Y0HVZ8</accession>
<name>A0A7Y0HVZ8_9BIFI</name>
<dbReference type="EMBL" id="JAAIIF010000013">
    <property type="protein sequence ID" value="NMM96767.1"/>
    <property type="molecule type" value="Genomic_DNA"/>
</dbReference>
<dbReference type="AlphaFoldDB" id="A0A7Y0HVZ8"/>
<keyword evidence="4" id="KW-1185">Reference proteome</keyword>
<gene>
    <name evidence="3" type="ORF">G1C98_1503</name>
</gene>
<feature type="compositionally biased region" description="Polar residues" evidence="1">
    <location>
        <begin position="141"/>
        <end position="172"/>
    </location>
</feature>
<comment type="caution">
    <text evidence="3">The sequence shown here is derived from an EMBL/GenBank/DDBJ whole genome shotgun (WGS) entry which is preliminary data.</text>
</comment>
<protein>
    <submittedName>
        <fullName evidence="3">Colicin transporter</fullName>
    </submittedName>
</protein>
<evidence type="ECO:0000256" key="2">
    <source>
        <dbReference type="SAM" id="Phobius"/>
    </source>
</evidence>
<evidence type="ECO:0000313" key="3">
    <source>
        <dbReference type="EMBL" id="NMM96767.1"/>
    </source>
</evidence>
<keyword evidence="2" id="KW-1133">Transmembrane helix</keyword>
<feature type="region of interest" description="Disordered" evidence="1">
    <location>
        <begin position="138"/>
        <end position="174"/>
    </location>
</feature>
<reference evidence="3 4" key="1">
    <citation type="submission" date="2020-02" db="EMBL/GenBank/DDBJ databases">
        <title>Characterization of phylogenetic diversity of novel bifidobacterial species isolated in Czech ZOOs.</title>
        <authorList>
            <person name="Lugli G.A."/>
            <person name="Vera N.B."/>
            <person name="Ventura M."/>
        </authorList>
    </citation>
    <scope>NUCLEOTIDE SEQUENCE [LARGE SCALE GENOMIC DNA]</scope>
    <source>
        <strain evidence="3 4">DSM 109960</strain>
    </source>
</reference>
<sequence length="287" mass="30232">MKDSTGKGMGKAIIDIIVALALIVAGAGYAVAAHRSAQHYDRSVDTAAEAKQELDKAIVAGQRVLGGYKADQLKDPELMTDFDQTLIQAKTLDAPNDEPNRWLLWKTDAARADNERYASDAKAMAALVKRSASEVKASVKAKQQSDSKQSGDIAGNSGQNGQAGKTETSDQAGASEGNHCAAFAATYAMYQAGSAVTVHDDCSITANGGGEPSVISEHAYVPRSFASNGDGTYSWQADAMDKMTYYPAGVHAPAFDEFHASAGTADPTLGTDRLVIGDRGTMYVRND</sequence>